<protein>
    <submittedName>
        <fullName evidence="2">Uncharacterized protein</fullName>
    </submittedName>
</protein>
<proteinExistence type="predicted"/>
<dbReference type="HOGENOM" id="CLU_2232779_0_0_7"/>
<feature type="chain" id="PRO_5003154734" evidence="1">
    <location>
        <begin position="19"/>
        <end position="105"/>
    </location>
</feature>
<evidence type="ECO:0000313" key="2">
    <source>
        <dbReference type="EMBL" id="CBW27069.1"/>
    </source>
</evidence>
<gene>
    <name evidence="2" type="ordered locus">BMS_2267</name>
</gene>
<dbReference type="KEGG" id="bmx:BMS_2267"/>
<evidence type="ECO:0000256" key="1">
    <source>
        <dbReference type="SAM" id="SignalP"/>
    </source>
</evidence>
<reference evidence="3" key="1">
    <citation type="journal article" date="2013" name="ISME J.">
        <title>A small predatory core genome in the divergent marine Bacteriovorax marinus SJ and the terrestrial Bdellovibrio bacteriovorus.</title>
        <authorList>
            <person name="Crossman L.C."/>
            <person name="Chen H."/>
            <person name="Cerdeno-Tarraga A.M."/>
            <person name="Brooks K."/>
            <person name="Quail M.A."/>
            <person name="Pineiro S.A."/>
            <person name="Hobley L."/>
            <person name="Sockett R.E."/>
            <person name="Bentley S.D."/>
            <person name="Parkhill J."/>
            <person name="Williams H.N."/>
            <person name="Stine O.C."/>
        </authorList>
    </citation>
    <scope>NUCLEOTIDE SEQUENCE [LARGE SCALE GENOMIC DNA]</scope>
    <source>
        <strain evidence="3">ATCC BAA-682 / DSM 15412 / SJ</strain>
    </source>
</reference>
<dbReference type="STRING" id="862908.BMS_2267"/>
<organism evidence="2 3">
    <name type="scientific">Halobacteriovorax marinus (strain ATCC BAA-682 / DSM 15412 / SJ)</name>
    <name type="common">Bacteriovorax marinus</name>
    <dbReference type="NCBI Taxonomy" id="862908"/>
    <lineage>
        <taxon>Bacteria</taxon>
        <taxon>Pseudomonadati</taxon>
        <taxon>Bdellovibrionota</taxon>
        <taxon>Bacteriovoracia</taxon>
        <taxon>Bacteriovoracales</taxon>
        <taxon>Halobacteriovoraceae</taxon>
        <taxon>Halobacteriovorax</taxon>
    </lineage>
</organism>
<name>E1X497_HALMS</name>
<keyword evidence="3" id="KW-1185">Reference proteome</keyword>
<feature type="signal peptide" evidence="1">
    <location>
        <begin position="1"/>
        <end position="18"/>
    </location>
</feature>
<evidence type="ECO:0000313" key="3">
    <source>
        <dbReference type="Proteomes" id="UP000008963"/>
    </source>
</evidence>
<keyword evidence="1" id="KW-0732">Signal</keyword>
<sequence length="105" mass="11170">MKKLILITSLLVTASSFAELGVVSGNSRMSHTDNGLNFSSRGQSSGTYFYKQAIKSALPDAEEVLAGGVASDLFIEVVEAIETQNKVKFESLEEAAIAIIEEAGK</sequence>
<dbReference type="PATRIC" id="fig|862908.3.peg.2158"/>
<accession>E1X497</accession>
<dbReference type="EMBL" id="FQ312005">
    <property type="protein sequence ID" value="CBW27069.1"/>
    <property type="molecule type" value="Genomic_DNA"/>
</dbReference>
<dbReference type="Proteomes" id="UP000008963">
    <property type="component" value="Chromosome"/>
</dbReference>
<dbReference type="RefSeq" id="WP_014244846.1">
    <property type="nucleotide sequence ID" value="NC_016620.1"/>
</dbReference>
<dbReference type="AlphaFoldDB" id="E1X497"/>